<dbReference type="AlphaFoldDB" id="A0A1N6I559"/>
<name>A0A1N6I559_9GAMM</name>
<keyword evidence="1" id="KW-1133">Transmembrane helix</keyword>
<evidence type="ECO:0000313" key="3">
    <source>
        <dbReference type="Proteomes" id="UP000185024"/>
    </source>
</evidence>
<gene>
    <name evidence="2" type="ORF">SAMN05878438_0492</name>
</gene>
<proteinExistence type="predicted"/>
<keyword evidence="1" id="KW-0812">Transmembrane</keyword>
<reference evidence="2 3" key="1">
    <citation type="submission" date="2016-11" db="EMBL/GenBank/DDBJ databases">
        <authorList>
            <person name="Jaros S."/>
            <person name="Januszkiewicz K."/>
            <person name="Wedrychowicz H."/>
        </authorList>
    </citation>
    <scope>NUCLEOTIDE SEQUENCE [LARGE SCALE GENOMIC DNA]</scope>
    <source>
        <strain evidence="2 3">ACAM 239</strain>
    </source>
</reference>
<dbReference type="Proteomes" id="UP000185024">
    <property type="component" value="Unassembled WGS sequence"/>
</dbReference>
<evidence type="ECO:0000313" key="2">
    <source>
        <dbReference type="EMBL" id="SIN61316.1"/>
    </source>
</evidence>
<protein>
    <submittedName>
        <fullName evidence="2">Uncharacterized protein</fullName>
    </submittedName>
</protein>
<sequence length="82" mass="9293">MSTKSKRKLLWSVVLAALLVTWLPYFGIFNSASMVMGLPQPLAVMIASNVVLTICVILIYPLYFKPFIRKLEEKPLHEEGVK</sequence>
<dbReference type="GeneID" id="97278457"/>
<keyword evidence="1" id="KW-0472">Membrane</keyword>
<feature type="transmembrane region" description="Helical" evidence="1">
    <location>
        <begin position="41"/>
        <end position="64"/>
    </location>
</feature>
<dbReference type="RefSeq" id="WP_074210941.1">
    <property type="nucleotide sequence ID" value="NZ_BJOI01000106.1"/>
</dbReference>
<feature type="transmembrane region" description="Helical" evidence="1">
    <location>
        <begin position="9"/>
        <end position="29"/>
    </location>
</feature>
<organism evidence="2 3">
    <name type="scientific">Vreelandella aquamarina</name>
    <dbReference type="NCBI Taxonomy" id="77097"/>
    <lineage>
        <taxon>Bacteria</taxon>
        <taxon>Pseudomonadati</taxon>
        <taxon>Pseudomonadota</taxon>
        <taxon>Gammaproteobacteria</taxon>
        <taxon>Oceanospirillales</taxon>
        <taxon>Halomonadaceae</taxon>
        <taxon>Vreelandella</taxon>
    </lineage>
</organism>
<accession>A0A1N6I559</accession>
<evidence type="ECO:0000256" key="1">
    <source>
        <dbReference type="SAM" id="Phobius"/>
    </source>
</evidence>
<dbReference type="EMBL" id="FSQX01000001">
    <property type="protein sequence ID" value="SIN61316.1"/>
    <property type="molecule type" value="Genomic_DNA"/>
</dbReference>